<dbReference type="NCBIfam" id="NF037968">
    <property type="entry name" value="SemiSWEET_2"/>
    <property type="match status" value="1"/>
</dbReference>
<dbReference type="GO" id="GO:0051119">
    <property type="term" value="F:sugar transmembrane transporter activity"/>
    <property type="evidence" value="ECO:0007669"/>
    <property type="project" value="InterPro"/>
</dbReference>
<reference evidence="6" key="1">
    <citation type="journal article" date="2020" name="mSystems">
        <title>Genome- and Community-Level Interaction Insights into Carbon Utilization and Element Cycling Functions of Hydrothermarchaeota in Hydrothermal Sediment.</title>
        <authorList>
            <person name="Zhou Z."/>
            <person name="Liu Y."/>
            <person name="Xu W."/>
            <person name="Pan J."/>
            <person name="Luo Z.H."/>
            <person name="Li M."/>
        </authorList>
    </citation>
    <scope>NUCLEOTIDE SEQUENCE [LARGE SCALE GENOMIC DNA]</scope>
    <source>
        <strain evidence="6">HyVt-628</strain>
    </source>
</reference>
<feature type="transmembrane region" description="Helical" evidence="5">
    <location>
        <begin position="61"/>
        <end position="78"/>
    </location>
</feature>
<keyword evidence="4 5" id="KW-0472">Membrane</keyword>
<dbReference type="Proteomes" id="UP000886059">
    <property type="component" value="Unassembled WGS sequence"/>
</dbReference>
<dbReference type="EMBL" id="DRSK01000037">
    <property type="protein sequence ID" value="HHE07428.1"/>
    <property type="molecule type" value="Genomic_DNA"/>
</dbReference>
<dbReference type="Pfam" id="PF04193">
    <property type="entry name" value="PQ-loop"/>
    <property type="match status" value="1"/>
</dbReference>
<proteinExistence type="predicted"/>
<keyword evidence="2 5" id="KW-0812">Transmembrane</keyword>
<feature type="transmembrane region" description="Helical" evidence="5">
    <location>
        <begin position="35"/>
        <end position="55"/>
    </location>
</feature>
<evidence type="ECO:0008006" key="7">
    <source>
        <dbReference type="Google" id="ProtNLM"/>
    </source>
</evidence>
<evidence type="ECO:0000256" key="1">
    <source>
        <dbReference type="ARBA" id="ARBA00004141"/>
    </source>
</evidence>
<comment type="caution">
    <text evidence="6">The sequence shown here is derived from an EMBL/GenBank/DDBJ whole genome shotgun (WGS) entry which is preliminary data.</text>
</comment>
<feature type="transmembrane region" description="Helical" evidence="5">
    <location>
        <begin position="6"/>
        <end position="23"/>
    </location>
</feature>
<evidence type="ECO:0000256" key="3">
    <source>
        <dbReference type="ARBA" id="ARBA00022989"/>
    </source>
</evidence>
<sequence length="91" mass="10104">MDSEYLGYAAGILTTVAFLPQAVQLIRTRQARDISLTWAATMTAGVFFWLCYGVAKQSVPMMLANGITLLLLLVILFIKLRYQDDADTGEQ</sequence>
<dbReference type="InterPro" id="IPR006603">
    <property type="entry name" value="PQ-loop_rpt"/>
</dbReference>
<accession>A0A7C5DFM3</accession>
<evidence type="ECO:0000256" key="5">
    <source>
        <dbReference type="SAM" id="Phobius"/>
    </source>
</evidence>
<evidence type="ECO:0000313" key="6">
    <source>
        <dbReference type="EMBL" id="HHE07428.1"/>
    </source>
</evidence>
<name>A0A7C5DFM3_9CHLB</name>
<gene>
    <name evidence="6" type="ORF">ENL01_00615</name>
</gene>
<dbReference type="AlphaFoldDB" id="A0A7C5DFM3"/>
<keyword evidence="3 5" id="KW-1133">Transmembrane helix</keyword>
<protein>
    <recommendedName>
        <fullName evidence="7">MtN3 and saliva related transmembrane protein</fullName>
    </recommendedName>
</protein>
<evidence type="ECO:0000256" key="2">
    <source>
        <dbReference type="ARBA" id="ARBA00022692"/>
    </source>
</evidence>
<evidence type="ECO:0000256" key="4">
    <source>
        <dbReference type="ARBA" id="ARBA00023136"/>
    </source>
</evidence>
<dbReference type="Gene3D" id="1.20.1280.290">
    <property type="match status" value="1"/>
</dbReference>
<comment type="subcellular location">
    <subcellularLocation>
        <location evidence="1">Membrane</location>
        <topology evidence="1">Multi-pass membrane protein</topology>
    </subcellularLocation>
</comment>
<dbReference type="InterPro" id="IPR047662">
    <property type="entry name" value="SemiSWEET"/>
</dbReference>
<organism evidence="6">
    <name type="scientific">Chlorobaculum parvum</name>
    <dbReference type="NCBI Taxonomy" id="274539"/>
    <lineage>
        <taxon>Bacteria</taxon>
        <taxon>Pseudomonadati</taxon>
        <taxon>Chlorobiota</taxon>
        <taxon>Chlorobiia</taxon>
        <taxon>Chlorobiales</taxon>
        <taxon>Chlorobiaceae</taxon>
        <taxon>Chlorobaculum</taxon>
    </lineage>
</organism>
<dbReference type="GO" id="GO:0016020">
    <property type="term" value="C:membrane"/>
    <property type="evidence" value="ECO:0007669"/>
    <property type="project" value="UniProtKB-SubCell"/>
</dbReference>